<keyword evidence="9" id="KW-1185">Reference proteome</keyword>
<dbReference type="RefSeq" id="XP_062660802.1">
    <property type="nucleotide sequence ID" value="XM_062803501.1"/>
</dbReference>
<dbReference type="EMBL" id="JAUEPN010000003">
    <property type="protein sequence ID" value="KAK3297288.1"/>
    <property type="molecule type" value="Genomic_DNA"/>
</dbReference>
<keyword evidence="2" id="KW-0479">Metal-binding</keyword>
<dbReference type="SUPFAM" id="SSF57701">
    <property type="entry name" value="Zn2/Cys6 DNA-binding domain"/>
    <property type="match status" value="1"/>
</dbReference>
<dbReference type="PANTHER" id="PTHR46910:SF3">
    <property type="entry name" value="HALOTOLERANCE PROTEIN 9-RELATED"/>
    <property type="match status" value="1"/>
</dbReference>
<evidence type="ECO:0000256" key="5">
    <source>
        <dbReference type="SAM" id="Coils"/>
    </source>
</evidence>
<dbReference type="SMART" id="SM00066">
    <property type="entry name" value="GAL4"/>
    <property type="match status" value="1"/>
</dbReference>
<dbReference type="Gene3D" id="4.10.240.10">
    <property type="entry name" value="Zn(2)-C6 fungal-type DNA-binding domain"/>
    <property type="match status" value="1"/>
</dbReference>
<evidence type="ECO:0000256" key="6">
    <source>
        <dbReference type="SAM" id="MobiDB-lite"/>
    </source>
</evidence>
<dbReference type="PANTHER" id="PTHR46910">
    <property type="entry name" value="TRANSCRIPTION FACTOR PDR1"/>
    <property type="match status" value="1"/>
</dbReference>
<reference evidence="8" key="2">
    <citation type="submission" date="2023-06" db="EMBL/GenBank/DDBJ databases">
        <authorList>
            <consortium name="Lawrence Berkeley National Laboratory"/>
            <person name="Haridas S."/>
            <person name="Hensen N."/>
            <person name="Bonometti L."/>
            <person name="Westerberg I."/>
            <person name="Brannstrom I.O."/>
            <person name="Guillou S."/>
            <person name="Cros-Aarteil S."/>
            <person name="Calhoun S."/>
            <person name="Kuo A."/>
            <person name="Mondo S."/>
            <person name="Pangilinan J."/>
            <person name="Riley R."/>
            <person name="Labutti K."/>
            <person name="Andreopoulos B."/>
            <person name="Lipzen A."/>
            <person name="Chen C."/>
            <person name="Yanf M."/>
            <person name="Daum C."/>
            <person name="Ng V."/>
            <person name="Clum A."/>
            <person name="Steindorff A."/>
            <person name="Ohm R."/>
            <person name="Martin F."/>
            <person name="Silar P."/>
            <person name="Natvig D."/>
            <person name="Lalanne C."/>
            <person name="Gautier V."/>
            <person name="Ament-Velasquez S.L."/>
            <person name="Kruys A."/>
            <person name="Hutchinson M.I."/>
            <person name="Powell A.J."/>
            <person name="Barry K."/>
            <person name="Miller A.N."/>
            <person name="Grigoriev I.V."/>
            <person name="Debuchy R."/>
            <person name="Gladieux P."/>
            <person name="Thoren M.H."/>
            <person name="Johannesson H."/>
        </authorList>
    </citation>
    <scope>NUCLEOTIDE SEQUENCE</scope>
    <source>
        <strain evidence="8">CBS 168.71</strain>
    </source>
</reference>
<keyword evidence="3" id="KW-0238">DNA-binding</keyword>
<feature type="compositionally biased region" description="Gly residues" evidence="6">
    <location>
        <begin position="708"/>
        <end position="717"/>
    </location>
</feature>
<dbReference type="GO" id="GO:0005634">
    <property type="term" value="C:nucleus"/>
    <property type="evidence" value="ECO:0007669"/>
    <property type="project" value="UniProtKB-SubCell"/>
</dbReference>
<feature type="region of interest" description="Disordered" evidence="6">
    <location>
        <begin position="1"/>
        <end position="39"/>
    </location>
</feature>
<feature type="compositionally biased region" description="Low complexity" evidence="6">
    <location>
        <begin position="169"/>
        <end position="181"/>
    </location>
</feature>
<feature type="compositionally biased region" description="Polar residues" evidence="6">
    <location>
        <begin position="182"/>
        <end position="201"/>
    </location>
</feature>
<dbReference type="Pfam" id="PF00172">
    <property type="entry name" value="Zn_clus"/>
    <property type="match status" value="1"/>
</dbReference>
<dbReference type="PROSITE" id="PS50048">
    <property type="entry name" value="ZN2_CY6_FUNGAL_2"/>
    <property type="match status" value="1"/>
</dbReference>
<feature type="domain" description="Zn(2)-C6 fungal-type" evidence="7">
    <location>
        <begin position="54"/>
        <end position="84"/>
    </location>
</feature>
<dbReference type="CDD" id="cd12148">
    <property type="entry name" value="fungal_TF_MHR"/>
    <property type="match status" value="1"/>
</dbReference>
<name>A0AAE0LTT0_9PEZI</name>
<dbReference type="GeneID" id="87840449"/>
<feature type="compositionally biased region" description="Low complexity" evidence="6">
    <location>
        <begin position="16"/>
        <end position="39"/>
    </location>
</feature>
<dbReference type="GO" id="GO:0000981">
    <property type="term" value="F:DNA-binding transcription factor activity, RNA polymerase II-specific"/>
    <property type="evidence" value="ECO:0007669"/>
    <property type="project" value="InterPro"/>
</dbReference>
<dbReference type="InterPro" id="IPR036864">
    <property type="entry name" value="Zn2-C6_fun-type_DNA-bd_sf"/>
</dbReference>
<keyword evidence="5" id="KW-0175">Coiled coil</keyword>
<dbReference type="InterPro" id="IPR050987">
    <property type="entry name" value="AtrR-like"/>
</dbReference>
<dbReference type="Proteomes" id="UP001278766">
    <property type="component" value="Unassembled WGS sequence"/>
</dbReference>
<dbReference type="CDD" id="cd00067">
    <property type="entry name" value="GAL4"/>
    <property type="match status" value="1"/>
</dbReference>
<comment type="caution">
    <text evidence="8">The sequence shown here is derived from an EMBL/GenBank/DDBJ whole genome shotgun (WGS) entry which is preliminary data.</text>
</comment>
<evidence type="ECO:0000256" key="2">
    <source>
        <dbReference type="ARBA" id="ARBA00022723"/>
    </source>
</evidence>
<evidence type="ECO:0000259" key="7">
    <source>
        <dbReference type="PROSITE" id="PS50048"/>
    </source>
</evidence>
<evidence type="ECO:0000313" key="8">
    <source>
        <dbReference type="EMBL" id="KAK3297288.1"/>
    </source>
</evidence>
<gene>
    <name evidence="8" type="ORF">B0H64DRAFT_391842</name>
</gene>
<evidence type="ECO:0000256" key="4">
    <source>
        <dbReference type="ARBA" id="ARBA00023242"/>
    </source>
</evidence>
<feature type="region of interest" description="Disordered" evidence="6">
    <location>
        <begin position="707"/>
        <end position="739"/>
    </location>
</feature>
<sequence length="813" mass="88066">MSPPSYRSIQPAPVRGARSGSGAPSGSSSSSGSTGSGWLSAKGLTKRLKAVTQACHTCRRNKAKCDGVRPRCGACTSRSSPCGYDGEAGQSRQAALRARLEELEKMVKDLQSMSDTDAERYLRRIRSSANDSYIAPLLSTETDDRSTRQATVAASYTSSESSFPDRSPEASTSPAASGTSGIAVTSLSDDPSPSPRATQSPATDDLAALLHFDLPLPSAKTTWAGVQSFFSSCGKLFHIYTQEQMLDYYRAVFGIDGKADTSQKLAICCLYAFASVGIQYNAGDFQKGLGEAFHNVSRRFFSEVMEDRPLDTIKVCTLFAMYNIIDKATVALAYVEVGLSMSKRQSQSTGACHPSMISSEEWIDFRRTWRALLFFASWLSSTLGYISGSDDSEFAKLLPIAEQDHDSYSAELGELVQAEMTKISLLQAGILRNHLAVQELTTLGMDGAIRELQDWHSQLPEAMQLQSLYRTDWPPLVRWSIYHLHLLYHGAFMLVYRRIAAHCVRLQRTGGDLAVAGREPTLRSLVEQGITSARDTARIVSLLLGEQGVFKRCWIVIFASHTACVVILHSVAQKQLHNFPPSAWAEDMKRAQQCIDVLGYCGNADPVALRFRVRLSGIYDSLVSASEAATPPHAARMRRVEDWVPPHPDAAPDDLPAYAEPHPVEYLFTAPAAGAGPAASLALSNLAFSLLFALCRPWTDPASIAGVSGTGAGGGTKMVGVGSEDGDGSSDGGRVAHPPLEKLDWDFEKVTPFRWDTDGMGMLKEGEVVGAGGCFLDSEGPSGWRQAEDLEEGGGQLQEVKEEWTGSDQMVLC</sequence>
<protein>
    <recommendedName>
        <fullName evidence="7">Zn(2)-C6 fungal-type domain-containing protein</fullName>
    </recommendedName>
</protein>
<evidence type="ECO:0000256" key="1">
    <source>
        <dbReference type="ARBA" id="ARBA00004123"/>
    </source>
</evidence>
<dbReference type="InterPro" id="IPR001138">
    <property type="entry name" value="Zn2Cys6_DnaBD"/>
</dbReference>
<dbReference type="GO" id="GO:0003677">
    <property type="term" value="F:DNA binding"/>
    <property type="evidence" value="ECO:0007669"/>
    <property type="project" value="UniProtKB-KW"/>
</dbReference>
<dbReference type="GO" id="GO:0008270">
    <property type="term" value="F:zinc ion binding"/>
    <property type="evidence" value="ECO:0007669"/>
    <property type="project" value="InterPro"/>
</dbReference>
<dbReference type="PROSITE" id="PS00463">
    <property type="entry name" value="ZN2_CY6_FUNGAL_1"/>
    <property type="match status" value="1"/>
</dbReference>
<feature type="coiled-coil region" evidence="5">
    <location>
        <begin position="93"/>
        <end position="120"/>
    </location>
</feature>
<evidence type="ECO:0000256" key="3">
    <source>
        <dbReference type="ARBA" id="ARBA00023125"/>
    </source>
</evidence>
<reference evidence="8" key="1">
    <citation type="journal article" date="2023" name="Mol. Phylogenet. Evol.">
        <title>Genome-scale phylogeny and comparative genomics of the fungal order Sordariales.</title>
        <authorList>
            <person name="Hensen N."/>
            <person name="Bonometti L."/>
            <person name="Westerberg I."/>
            <person name="Brannstrom I.O."/>
            <person name="Guillou S."/>
            <person name="Cros-Aarteil S."/>
            <person name="Calhoun S."/>
            <person name="Haridas S."/>
            <person name="Kuo A."/>
            <person name="Mondo S."/>
            <person name="Pangilinan J."/>
            <person name="Riley R."/>
            <person name="LaButti K."/>
            <person name="Andreopoulos B."/>
            <person name="Lipzen A."/>
            <person name="Chen C."/>
            <person name="Yan M."/>
            <person name="Daum C."/>
            <person name="Ng V."/>
            <person name="Clum A."/>
            <person name="Steindorff A."/>
            <person name="Ohm R.A."/>
            <person name="Martin F."/>
            <person name="Silar P."/>
            <person name="Natvig D.O."/>
            <person name="Lalanne C."/>
            <person name="Gautier V."/>
            <person name="Ament-Velasquez S.L."/>
            <person name="Kruys A."/>
            <person name="Hutchinson M.I."/>
            <person name="Powell A.J."/>
            <person name="Barry K."/>
            <person name="Miller A.N."/>
            <person name="Grigoriev I.V."/>
            <person name="Debuchy R."/>
            <person name="Gladieux P."/>
            <person name="Hiltunen Thoren M."/>
            <person name="Johannesson H."/>
        </authorList>
    </citation>
    <scope>NUCLEOTIDE SEQUENCE</scope>
    <source>
        <strain evidence="8">CBS 168.71</strain>
    </source>
</reference>
<accession>A0AAE0LTT0</accession>
<organism evidence="8 9">
    <name type="scientific">Chaetomium fimeti</name>
    <dbReference type="NCBI Taxonomy" id="1854472"/>
    <lineage>
        <taxon>Eukaryota</taxon>
        <taxon>Fungi</taxon>
        <taxon>Dikarya</taxon>
        <taxon>Ascomycota</taxon>
        <taxon>Pezizomycotina</taxon>
        <taxon>Sordariomycetes</taxon>
        <taxon>Sordariomycetidae</taxon>
        <taxon>Sordariales</taxon>
        <taxon>Chaetomiaceae</taxon>
        <taxon>Chaetomium</taxon>
    </lineage>
</organism>
<feature type="compositionally biased region" description="Polar residues" evidence="6">
    <location>
        <begin position="148"/>
        <end position="164"/>
    </location>
</feature>
<feature type="region of interest" description="Disordered" evidence="6">
    <location>
        <begin position="136"/>
        <end position="201"/>
    </location>
</feature>
<dbReference type="AlphaFoldDB" id="A0AAE0LTT0"/>
<evidence type="ECO:0000313" key="9">
    <source>
        <dbReference type="Proteomes" id="UP001278766"/>
    </source>
</evidence>
<proteinExistence type="predicted"/>
<comment type="subcellular location">
    <subcellularLocation>
        <location evidence="1">Nucleus</location>
    </subcellularLocation>
</comment>
<keyword evidence="4" id="KW-0539">Nucleus</keyword>